<dbReference type="RefSeq" id="WP_308479454.1">
    <property type="nucleotide sequence ID" value="NZ_OY726397.1"/>
</dbReference>
<keyword evidence="2" id="KW-1185">Reference proteome</keyword>
<accession>A0ABN9NN22</accession>
<organism evidence="1 2">
    <name type="scientific">[Mycobacterium] burgundiense</name>
    <dbReference type="NCBI Taxonomy" id="3064286"/>
    <lineage>
        <taxon>Bacteria</taxon>
        <taxon>Bacillati</taxon>
        <taxon>Actinomycetota</taxon>
        <taxon>Actinomycetes</taxon>
        <taxon>Mycobacteriales</taxon>
        <taxon>Mycobacteriaceae</taxon>
        <taxon>Mycolicibacterium</taxon>
    </lineage>
</organism>
<evidence type="ECO:0000313" key="2">
    <source>
        <dbReference type="Proteomes" id="UP001190465"/>
    </source>
</evidence>
<name>A0ABN9NN22_9MYCO</name>
<reference evidence="1 2" key="1">
    <citation type="submission" date="2023-08" db="EMBL/GenBank/DDBJ databases">
        <authorList>
            <person name="Folkvardsen B D."/>
            <person name="Norman A."/>
        </authorList>
    </citation>
    <scope>NUCLEOTIDE SEQUENCE [LARGE SCALE GENOMIC DNA]</scope>
    <source>
        <strain evidence="1 2">Mu0053</strain>
    </source>
</reference>
<proteinExistence type="predicted"/>
<protein>
    <submittedName>
        <fullName evidence="1">Peptidase M50</fullName>
    </submittedName>
</protein>
<dbReference type="Proteomes" id="UP001190465">
    <property type="component" value="Chromosome"/>
</dbReference>
<dbReference type="EMBL" id="OY726397">
    <property type="protein sequence ID" value="CAJ1509314.1"/>
    <property type="molecule type" value="Genomic_DNA"/>
</dbReference>
<sequence length="202" mass="21458">MTVVLLFGGRRAPRPLRAVPGVAVGTGSAATEAIDAATATNGRVVVVGSPADLAAVLTRLLKTERLDVEVAHVRRSFRARRALTGAAQRIPLIRDETGTVLVGAARWLPPPEADGLVGEGIVDDSVLFDGTVTEVRIEPIPTVPGLRARVLMPRSSRTGWLVGRAAQLGTTGASVVRDGVPVPRPVRRSTFYRHIQGWLRVS</sequence>
<evidence type="ECO:0000313" key="1">
    <source>
        <dbReference type="EMBL" id="CAJ1509314.1"/>
    </source>
</evidence>
<gene>
    <name evidence="1" type="ORF">MU0053_004142</name>
</gene>